<dbReference type="Pfam" id="PF00560">
    <property type="entry name" value="LRR_1"/>
    <property type="match status" value="1"/>
</dbReference>
<accession>A0A1B9I7M7</accession>
<dbReference type="KEGG" id="kpin:30170607"/>
<dbReference type="Pfam" id="PF13855">
    <property type="entry name" value="LRR_8"/>
    <property type="match status" value="1"/>
</dbReference>
<reference evidence="2" key="3">
    <citation type="submission" date="2016-07" db="EMBL/GenBank/DDBJ databases">
        <title>Evolution of pathogenesis and genome organization in the Tremellales.</title>
        <authorList>
            <person name="Cuomo C."/>
            <person name="Litvintseva A."/>
            <person name="Heitman J."/>
            <person name="Chen Y."/>
            <person name="Sun S."/>
            <person name="Springer D."/>
            <person name="Dromer F."/>
            <person name="Young S."/>
            <person name="Zeng Q."/>
            <person name="Chapman S."/>
            <person name="Gujja S."/>
            <person name="Saif S."/>
            <person name="Birren B."/>
        </authorList>
    </citation>
    <scope>NUCLEOTIDE SEQUENCE</scope>
    <source>
        <strain evidence="2">CBS 10737</strain>
    </source>
</reference>
<evidence type="ECO:0000313" key="2">
    <source>
        <dbReference type="EMBL" id="OCF51524.1"/>
    </source>
</evidence>
<feature type="region of interest" description="Disordered" evidence="1">
    <location>
        <begin position="227"/>
        <end position="467"/>
    </location>
</feature>
<dbReference type="STRING" id="1296096.A0A1B9I7M7"/>
<feature type="compositionally biased region" description="Polar residues" evidence="1">
    <location>
        <begin position="351"/>
        <end position="360"/>
    </location>
</feature>
<feature type="compositionally biased region" description="Low complexity" evidence="1">
    <location>
        <begin position="448"/>
        <end position="459"/>
    </location>
</feature>
<proteinExistence type="predicted"/>
<protein>
    <recommendedName>
        <fullName evidence="5">Leucine-rich repeat-containing N-terminal plant-type domain-containing protein</fullName>
    </recommendedName>
</protein>
<dbReference type="PROSITE" id="PS51450">
    <property type="entry name" value="LRR"/>
    <property type="match status" value="1"/>
</dbReference>
<feature type="compositionally biased region" description="Basic and acidic residues" evidence="1">
    <location>
        <begin position="387"/>
        <end position="401"/>
    </location>
</feature>
<organism evidence="2">
    <name type="scientific">Kwoniella pini CBS 10737</name>
    <dbReference type="NCBI Taxonomy" id="1296096"/>
    <lineage>
        <taxon>Eukaryota</taxon>
        <taxon>Fungi</taxon>
        <taxon>Dikarya</taxon>
        <taxon>Basidiomycota</taxon>
        <taxon>Agaricomycotina</taxon>
        <taxon>Tremellomycetes</taxon>
        <taxon>Tremellales</taxon>
        <taxon>Cryptococcaceae</taxon>
        <taxon>Kwoniella</taxon>
    </lineage>
</organism>
<dbReference type="InterPro" id="IPR052595">
    <property type="entry name" value="LRRC69/RLP"/>
</dbReference>
<dbReference type="InterPro" id="IPR032675">
    <property type="entry name" value="LRR_dom_sf"/>
</dbReference>
<evidence type="ECO:0000256" key="1">
    <source>
        <dbReference type="SAM" id="MobiDB-lite"/>
    </source>
</evidence>
<feature type="compositionally biased region" description="Basic and acidic residues" evidence="1">
    <location>
        <begin position="287"/>
        <end position="306"/>
    </location>
</feature>
<dbReference type="GeneID" id="30170607"/>
<dbReference type="Proteomes" id="UP000094020">
    <property type="component" value="Chromosome 6"/>
</dbReference>
<reference evidence="3" key="4">
    <citation type="submission" date="2024-02" db="EMBL/GenBank/DDBJ databases">
        <title>Comparative genomics of Cryptococcus and Kwoniella reveals pathogenesis evolution and contrasting modes of karyotype evolution via chromosome fusion or intercentromeric recombination.</title>
        <authorList>
            <person name="Coelho M.A."/>
            <person name="David-Palma M."/>
            <person name="Shea T."/>
            <person name="Bowers K."/>
            <person name="McGinley-Smith S."/>
            <person name="Mohammad A.W."/>
            <person name="Gnirke A."/>
            <person name="Yurkov A.M."/>
            <person name="Nowrousian M."/>
            <person name="Sun S."/>
            <person name="Cuomo C.A."/>
            <person name="Heitman J."/>
        </authorList>
    </citation>
    <scope>NUCLEOTIDE SEQUENCE</scope>
    <source>
        <strain evidence="3">CBS 10737</strain>
    </source>
</reference>
<name>A0A1B9I7M7_9TREE</name>
<evidence type="ECO:0000313" key="4">
    <source>
        <dbReference type="Proteomes" id="UP000094020"/>
    </source>
</evidence>
<feature type="compositionally biased region" description="Polar residues" evidence="1">
    <location>
        <begin position="307"/>
        <end position="323"/>
    </location>
</feature>
<dbReference type="InterPro" id="IPR001611">
    <property type="entry name" value="Leu-rich_rpt"/>
</dbReference>
<sequence length="883" mass="98796">MKSIIPIQILFSILIFFIFEINALHIPKTSYNKINKVQSKRQLLSTSKRLLPIKRFGYFSFSRNPKTLPFWNPLEGIEGILIHHSIKGYKPKKRDLKLGFELKSIQDESFEKEESNGGIEEEYEIEERDDDNNELNCEDQQQDHLTTGLSSQFSDSIPSKEVKMAQTQLQLINYPDQLNNISNINITNIVDKQSNVNITDFSNRKYSDKILWSGFDNYQQLEERNLYKRHSDKSGSQEGYDDDSGGGRENNGGKKGSIESEGGNDNSDSNKHGGYGNKGNEDQWQDEGSKGDSGGKDNQGWKDTHNSHNGNGANHQSGYTNGKGTPGRHKSMSDDTSTSDDNYHEKFQQDWDASSSSSTNDKWDHEWDHEANSSGNSGDHDQDDNSNDDRGDPKHKYDDGQYHSANNDSESKGNNNWDDGQYHHSSTNEDDTNENGNWDQGGYHHWSDSQSQSQPNSQSTYDSKNDHQSDCSNLAKFYKSFEQSWIDDKGWSNDEILDCCQWSGVTCGSITKRVMGLNLRNNGLKGDLDNSLFDINGLMRIDLSGNDFKEVPDKFDGFTKLTHLNISNSNIIGRFPSSLRISPNLVNLDLSNNKLNGFIQFHHSTSLKSINLSNNQLTSFSIDIDSMDNNLNKIDFRNNQMSGPLPDLSGLKSLTSFDISNNNTGPLFDISNLTNLTRFDVRNNQLTGSFPILPSSIQSIFLSSNQFTGQIPSTIQSPENLINCYILPNNFICPTKDQINNINNNNSLFSKCHLHSCFSTNTKTIINNDQHNQNGTGTGTTTIINASQITSLNVPNGQKGIPVNPLPGENLTVPQNQLGQSKDQVVVAGQDYPGLSPQSQSQTQRLGSKTQLSSDGLQTMDVISSVVRIPGLIVFCGFIFWNF</sequence>
<feature type="compositionally biased region" description="Basic and acidic residues" evidence="1">
    <location>
        <begin position="361"/>
        <end position="371"/>
    </location>
</feature>
<keyword evidence="4" id="KW-1185">Reference proteome</keyword>
<reference evidence="3" key="2">
    <citation type="submission" date="2013-07" db="EMBL/GenBank/DDBJ databases">
        <authorList>
            <consortium name="The Broad Institute Genome Sequencing Platform"/>
            <person name="Cuomo C."/>
            <person name="Litvintseva A."/>
            <person name="Chen Y."/>
            <person name="Heitman J."/>
            <person name="Sun S."/>
            <person name="Springer D."/>
            <person name="Dromer F."/>
            <person name="Young S.K."/>
            <person name="Zeng Q."/>
            <person name="Gargeya S."/>
            <person name="Fitzgerald M."/>
            <person name="Abouelleil A."/>
            <person name="Alvarado L."/>
            <person name="Berlin A.M."/>
            <person name="Chapman S.B."/>
            <person name="Dewar J."/>
            <person name="Goldberg J."/>
            <person name="Griggs A."/>
            <person name="Gujja S."/>
            <person name="Hansen M."/>
            <person name="Howarth C."/>
            <person name="Imamovic A."/>
            <person name="Larimer J."/>
            <person name="McCowan C."/>
            <person name="Murphy C."/>
            <person name="Pearson M."/>
            <person name="Priest M."/>
            <person name="Roberts A."/>
            <person name="Saif S."/>
            <person name="Shea T."/>
            <person name="Sykes S."/>
            <person name="Wortman J."/>
            <person name="Nusbaum C."/>
            <person name="Birren B."/>
        </authorList>
    </citation>
    <scope>NUCLEOTIDE SEQUENCE</scope>
    <source>
        <strain evidence="3">CBS 10737</strain>
    </source>
</reference>
<evidence type="ECO:0008006" key="5">
    <source>
        <dbReference type="Google" id="ProtNLM"/>
    </source>
</evidence>
<dbReference type="EMBL" id="CP144524">
    <property type="protein sequence ID" value="WWC70749.1"/>
    <property type="molecule type" value="Genomic_DNA"/>
</dbReference>
<dbReference type="OrthoDB" id="2565197at2759"/>
<feature type="compositionally biased region" description="Polar residues" evidence="1">
    <location>
        <begin position="403"/>
        <end position="418"/>
    </location>
</feature>
<dbReference type="AlphaFoldDB" id="A0A1B9I7M7"/>
<gene>
    <name evidence="2" type="ORF">I206_02238</name>
    <name evidence="3" type="ORF">I206_104700</name>
</gene>
<dbReference type="EMBL" id="KV700115">
    <property type="protein sequence ID" value="OCF51524.1"/>
    <property type="molecule type" value="Genomic_DNA"/>
</dbReference>
<dbReference type="PANTHER" id="PTHR48057">
    <property type="entry name" value="LEUCINE-RICH REPEAT SERINE/THREONINE-PROTEIN KINASE 1"/>
    <property type="match status" value="1"/>
</dbReference>
<dbReference type="PANTHER" id="PTHR48057:SF7">
    <property type="entry name" value="LEUCINE-RICH REPEAT SERINE_THREONINE-PROTEIN KINASE 1"/>
    <property type="match status" value="1"/>
</dbReference>
<reference evidence="2" key="1">
    <citation type="submission" date="2013-07" db="EMBL/GenBank/DDBJ databases">
        <title>The Genome Sequence of Cryptococcus pinus CBS10737.</title>
        <authorList>
            <consortium name="The Broad Institute Genome Sequencing Platform"/>
            <person name="Cuomo C."/>
            <person name="Litvintseva A."/>
            <person name="Chen Y."/>
            <person name="Heitman J."/>
            <person name="Sun S."/>
            <person name="Springer D."/>
            <person name="Dromer F."/>
            <person name="Young S.K."/>
            <person name="Zeng Q."/>
            <person name="Gargeya S."/>
            <person name="Fitzgerald M."/>
            <person name="Abouelleil A."/>
            <person name="Alvarado L."/>
            <person name="Berlin A.M."/>
            <person name="Chapman S.B."/>
            <person name="Dewar J."/>
            <person name="Goldberg J."/>
            <person name="Griggs A."/>
            <person name="Gujja S."/>
            <person name="Hansen M."/>
            <person name="Howarth C."/>
            <person name="Imamovic A."/>
            <person name="Larimer J."/>
            <person name="McCowan C."/>
            <person name="Murphy C."/>
            <person name="Pearson M."/>
            <person name="Priest M."/>
            <person name="Roberts A."/>
            <person name="Saif S."/>
            <person name="Shea T."/>
            <person name="Sykes S."/>
            <person name="Wortman J."/>
            <person name="Nusbaum C."/>
            <person name="Birren B."/>
        </authorList>
    </citation>
    <scope>NUCLEOTIDE SEQUENCE [LARGE SCALE GENOMIC DNA]</scope>
    <source>
        <strain evidence="2">CBS 10737</strain>
    </source>
</reference>
<dbReference type="RefSeq" id="XP_019012743.1">
    <property type="nucleotide sequence ID" value="XM_019154003.1"/>
</dbReference>
<dbReference type="Gene3D" id="3.80.10.10">
    <property type="entry name" value="Ribonuclease Inhibitor"/>
    <property type="match status" value="2"/>
</dbReference>
<evidence type="ECO:0000313" key="3">
    <source>
        <dbReference type="EMBL" id="WWC70749.1"/>
    </source>
</evidence>
<dbReference type="SUPFAM" id="SSF52058">
    <property type="entry name" value="L domain-like"/>
    <property type="match status" value="1"/>
</dbReference>